<organism evidence="2 3">
    <name type="scientific">Exophiala mesophila</name>
    <name type="common">Black yeast-like fungus</name>
    <dbReference type="NCBI Taxonomy" id="212818"/>
    <lineage>
        <taxon>Eukaryota</taxon>
        <taxon>Fungi</taxon>
        <taxon>Dikarya</taxon>
        <taxon>Ascomycota</taxon>
        <taxon>Pezizomycotina</taxon>
        <taxon>Eurotiomycetes</taxon>
        <taxon>Chaetothyriomycetidae</taxon>
        <taxon>Chaetothyriales</taxon>
        <taxon>Herpotrichiellaceae</taxon>
        <taxon>Exophiala</taxon>
    </lineage>
</organism>
<dbReference type="InterPro" id="IPR011059">
    <property type="entry name" value="Metal-dep_hydrolase_composite"/>
</dbReference>
<dbReference type="InterPro" id="IPR032466">
    <property type="entry name" value="Metal_Hydrolase"/>
</dbReference>
<feature type="domain" description="Amidohydrolase-related" evidence="1">
    <location>
        <begin position="137"/>
        <end position="504"/>
    </location>
</feature>
<dbReference type="RefSeq" id="XP_016223057.1">
    <property type="nucleotide sequence ID" value="XM_016370764.1"/>
</dbReference>
<dbReference type="Pfam" id="PF01979">
    <property type="entry name" value="Amidohydro_1"/>
    <property type="match status" value="1"/>
</dbReference>
<evidence type="ECO:0000313" key="3">
    <source>
        <dbReference type="Proteomes" id="UP000054302"/>
    </source>
</evidence>
<dbReference type="PANTHER" id="PTHR43794:SF5">
    <property type="entry name" value="CHLOROHYDROLASE FAMILY PROTEIN"/>
    <property type="match status" value="1"/>
</dbReference>
<dbReference type="STRING" id="212818.A0A0D1ZXG4"/>
<dbReference type="PANTHER" id="PTHR43794">
    <property type="entry name" value="AMINOHYDROLASE SSNA-RELATED"/>
    <property type="match status" value="1"/>
</dbReference>
<dbReference type="InterPro" id="IPR006680">
    <property type="entry name" value="Amidohydro-rel"/>
</dbReference>
<dbReference type="EMBL" id="KN847523">
    <property type="protein sequence ID" value="KIV91483.1"/>
    <property type="molecule type" value="Genomic_DNA"/>
</dbReference>
<gene>
    <name evidence="2" type="ORF">PV10_06018</name>
</gene>
<dbReference type="SUPFAM" id="SSF51556">
    <property type="entry name" value="Metallo-dependent hydrolases"/>
    <property type="match status" value="1"/>
</dbReference>
<dbReference type="InterPro" id="IPR050287">
    <property type="entry name" value="MTA/SAH_deaminase"/>
</dbReference>
<evidence type="ECO:0000313" key="2">
    <source>
        <dbReference type="EMBL" id="KIV91483.1"/>
    </source>
</evidence>
<evidence type="ECO:0000259" key="1">
    <source>
        <dbReference type="Pfam" id="PF01979"/>
    </source>
</evidence>
<name>A0A0D1ZXG4_EXOME</name>
<keyword evidence="3" id="KW-1185">Reference proteome</keyword>
<dbReference type="GO" id="GO:0016810">
    <property type="term" value="F:hydrolase activity, acting on carbon-nitrogen (but not peptide) bonds"/>
    <property type="evidence" value="ECO:0007669"/>
    <property type="project" value="InterPro"/>
</dbReference>
<dbReference type="OrthoDB" id="194468at2759"/>
<dbReference type="VEuPathDB" id="FungiDB:PV10_06018"/>
<dbReference type="NCBIfam" id="NF006056">
    <property type="entry name" value="PRK08204.1"/>
    <property type="match status" value="1"/>
</dbReference>
<accession>A0A0D1ZXG4</accession>
<dbReference type="Proteomes" id="UP000054302">
    <property type="component" value="Unassembled WGS sequence"/>
</dbReference>
<dbReference type="AlphaFoldDB" id="A0A0D1ZXG4"/>
<dbReference type="SUPFAM" id="SSF51338">
    <property type="entry name" value="Composite domain of metallo-dependent hydrolases"/>
    <property type="match status" value="1"/>
</dbReference>
<reference evidence="2 3" key="1">
    <citation type="submission" date="2015-01" db="EMBL/GenBank/DDBJ databases">
        <title>The Genome Sequence of Exophiala mesophila CBS40295.</title>
        <authorList>
            <consortium name="The Broad Institute Genomics Platform"/>
            <person name="Cuomo C."/>
            <person name="de Hoog S."/>
            <person name="Gorbushina A."/>
            <person name="Stielow B."/>
            <person name="Teixiera M."/>
            <person name="Abouelleil A."/>
            <person name="Chapman S.B."/>
            <person name="Priest M."/>
            <person name="Young S.K."/>
            <person name="Wortman J."/>
            <person name="Nusbaum C."/>
            <person name="Birren B."/>
        </authorList>
    </citation>
    <scope>NUCLEOTIDE SEQUENCE [LARGE SCALE GENOMIC DNA]</scope>
    <source>
        <strain evidence="2 3">CBS 40295</strain>
    </source>
</reference>
<dbReference type="HOGENOM" id="CLU_012358_2_3_1"/>
<dbReference type="Gene3D" id="2.30.40.10">
    <property type="entry name" value="Urease, subunit C, domain 1"/>
    <property type="match status" value="1"/>
</dbReference>
<sequence>MSDPAFSAFSVAGFMQLTTRKANSPVGKFPDQQEYWPTKLRVSVAPHKANQNTGHGKYPKKAFKYITPSIISSFVCSQRNQFNMGKYIIKNAYVISIDRNIGNVSDCDVIIEDDTIKAVGQNLQYSDHTVIDGTDAIVSPGFVDTHRHTWQAQTRTVATDYVLVDYFVNLRNVYGSSYGPNDAYLGNLCGALESIDSGTTYIVDHSHIQNSPEHSDAAVQGLKDSKIRAVFCYALYKNPWWPGSTLDKKREEETPNWRIEDARRVRQNCFQSNKAEDLLRFGFVPGEPDLTPFDELCDNLQKGREMGAALTTLHTAFGKHDSGSRYTLQLKDRGLLGPDILLSHCNSLTDEEIEAVREYKVGVSATPDTELQMGMDHPIGFKLTDRGCRCGLGVDVCCSTSADMFHQMRLQLQTQRHLEHHSVSGIPHKISRNCYDVLEMATMGGARAVGLDHLIGSITPGKKADLILTRCDSPGLVPVHDHVGALVQYARPSDIDTVFVNGELLKHEYKLVHVDWPKIRKELRDSTKGIMKRAAKAPADELVAAGNTFKQYFISK</sequence>
<proteinExistence type="predicted"/>
<protein>
    <recommendedName>
        <fullName evidence="1">Amidohydrolase-related domain-containing protein</fullName>
    </recommendedName>
</protein>
<dbReference type="GeneID" id="27323863"/>
<dbReference type="Gene3D" id="3.20.20.140">
    <property type="entry name" value="Metal-dependent hydrolases"/>
    <property type="match status" value="1"/>
</dbReference>